<dbReference type="InterPro" id="IPR014441">
    <property type="entry name" value="UCP006425_b-propeller"/>
</dbReference>
<dbReference type="InterPro" id="IPR019198">
    <property type="entry name" value="Beta_propeller_containing"/>
</dbReference>
<organism evidence="2 3">
    <name type="scientific">Brevibacillus ruminantium</name>
    <dbReference type="NCBI Taxonomy" id="2950604"/>
    <lineage>
        <taxon>Bacteria</taxon>
        <taxon>Bacillati</taxon>
        <taxon>Bacillota</taxon>
        <taxon>Bacilli</taxon>
        <taxon>Bacillales</taxon>
        <taxon>Paenibacillaceae</taxon>
        <taxon>Brevibacillus</taxon>
    </lineage>
</organism>
<evidence type="ECO:0000313" key="2">
    <source>
        <dbReference type="EMBL" id="USG63777.1"/>
    </source>
</evidence>
<sequence length="673" mass="74746">MKKAIGFLLSGVLILAAALAAEGIFGKKESVVVAEEMPSVYLKQADASSSEEPIPVLGSYQQLKKLMKEYEKKQVIRDGYAVAEKASAPVMAPAASSPQMEAGTTAKTVADQASFSSTNVQVQGVDEADVVKTDGTYLYQATQEEIRIIRAYPADRMELVSRITYDEQRFSPQEIYVDEKRLVVIGHSQPEMVRDSAVKSKRFAPIPSPMMVQALIYDISEKSTPRLTRTLEAAGYYVSSRKIGSSLYLVTNKGLDWYAINNQAEEVPGPLYRDTAQSADYRSVPYSTIRYFPEAIQPQYLIVAGANLDDPKQAISVHTYLGAGENIYASQDHLYVAVTQDTAIEAKPASSSHLPRKPESLPVAEYETQLFRFALKNGTLAYAGKGAVPGRMLNQFSIDEHNKFLRIATTTGEMWRTDEGTSKNNLYVLDSELKLSGKLEGIAPGEKIYSVRFMGDRAYMVTFKQVDPLFVIDVKDPSSPKILGALKIPGYSDYLHPYDENHVIGFGKDAVADKDMAFYQGMKLALFDVSDVSNPVEKFQTIIGDRGTDSELLGNHKALLFSKEKELLAFPVRVHELTPKQKAARDIHAYGEFAFQGAYVYKLNQQEGFVLRGSITHLDPDDLKKAGHDWYDSRKNVERIVYIGDTLYTLSREKVKANDLGTLAERGTLRLSK</sequence>
<accession>A0ABY4W9C1</accession>
<dbReference type="PIRSF" id="PIRSF006425">
    <property type="entry name" value="UCP006425_WD40"/>
    <property type="match status" value="1"/>
</dbReference>
<evidence type="ECO:0000256" key="1">
    <source>
        <dbReference type="SAM" id="SignalP"/>
    </source>
</evidence>
<dbReference type="Proteomes" id="UP001056500">
    <property type="component" value="Chromosome"/>
</dbReference>
<evidence type="ECO:0000313" key="3">
    <source>
        <dbReference type="Proteomes" id="UP001056500"/>
    </source>
</evidence>
<gene>
    <name evidence="2" type="ORF">NDK47_16550</name>
</gene>
<keyword evidence="3" id="KW-1185">Reference proteome</keyword>
<feature type="signal peptide" evidence="1">
    <location>
        <begin position="1"/>
        <end position="20"/>
    </location>
</feature>
<dbReference type="Pfam" id="PF09826">
    <property type="entry name" value="Beta_propel"/>
    <property type="match status" value="1"/>
</dbReference>
<proteinExistence type="predicted"/>
<feature type="chain" id="PRO_5045896800" evidence="1">
    <location>
        <begin position="21"/>
        <end position="673"/>
    </location>
</feature>
<name>A0ABY4W9C1_9BACL</name>
<dbReference type="EMBL" id="CP098755">
    <property type="protein sequence ID" value="USG63777.1"/>
    <property type="molecule type" value="Genomic_DNA"/>
</dbReference>
<keyword evidence="1" id="KW-0732">Signal</keyword>
<protein>
    <submittedName>
        <fullName evidence="2">Beta-propeller domain-containing protein</fullName>
    </submittedName>
</protein>
<dbReference type="RefSeq" id="WP_251870856.1">
    <property type="nucleotide sequence ID" value="NZ_CP098755.1"/>
</dbReference>
<reference evidence="2" key="1">
    <citation type="submission" date="2022-06" db="EMBL/GenBank/DDBJ databases">
        <title>Genome sequencing of Brevibacillus sp. BB3-R1.</title>
        <authorList>
            <person name="Heo J."/>
            <person name="Lee D."/>
            <person name="Won M."/>
            <person name="Han B.-H."/>
            <person name="Hong S.-B."/>
            <person name="Kwon S.-W."/>
        </authorList>
    </citation>
    <scope>NUCLEOTIDE SEQUENCE</scope>
    <source>
        <strain evidence="2">BB3-R1</strain>
    </source>
</reference>